<dbReference type="EC" id="2.4.1.-" evidence="10"/>
<reference evidence="11" key="1">
    <citation type="submission" date="2021-02" db="EMBL/GenBank/DDBJ databases">
        <authorList>
            <person name="Nowell W R."/>
        </authorList>
    </citation>
    <scope>NUCLEOTIDE SEQUENCE</scope>
</reference>
<keyword evidence="9 10" id="KW-0472">Membrane</keyword>
<keyword evidence="8 10" id="KW-0333">Golgi apparatus</keyword>
<keyword evidence="6 10" id="KW-0735">Signal-anchor</keyword>
<keyword evidence="7 10" id="KW-1133">Transmembrane helix</keyword>
<dbReference type="GO" id="GO:0006493">
    <property type="term" value="P:protein O-linked glycosylation"/>
    <property type="evidence" value="ECO:0007669"/>
    <property type="project" value="TreeGrafter"/>
</dbReference>
<dbReference type="Proteomes" id="UP000663829">
    <property type="component" value="Unassembled WGS sequence"/>
</dbReference>
<organism evidence="11 13">
    <name type="scientific">Didymodactylos carnosus</name>
    <dbReference type="NCBI Taxonomy" id="1234261"/>
    <lineage>
        <taxon>Eukaryota</taxon>
        <taxon>Metazoa</taxon>
        <taxon>Spiralia</taxon>
        <taxon>Gnathifera</taxon>
        <taxon>Rotifera</taxon>
        <taxon>Eurotatoria</taxon>
        <taxon>Bdelloidea</taxon>
        <taxon>Philodinida</taxon>
        <taxon>Philodinidae</taxon>
        <taxon>Didymodactylos</taxon>
    </lineage>
</organism>
<name>A0A815D736_9BILA</name>
<comment type="similarity">
    <text evidence="2 10">Belongs to the glycosyltransferase 31 family.</text>
</comment>
<feature type="transmembrane region" description="Helical" evidence="10">
    <location>
        <begin position="21"/>
        <end position="41"/>
    </location>
</feature>
<comment type="subcellular location">
    <subcellularLocation>
        <location evidence="1 10">Golgi apparatus membrane</location>
        <topology evidence="1 10">Single-pass type II membrane protein</topology>
    </subcellularLocation>
</comment>
<accession>A0A815D736</accession>
<dbReference type="PANTHER" id="PTHR11214:SF314">
    <property type="entry name" value="HEXOSYLTRANSFERASE"/>
    <property type="match status" value="1"/>
</dbReference>
<dbReference type="PANTHER" id="PTHR11214">
    <property type="entry name" value="BETA-1,3-N-ACETYLGLUCOSAMINYLTRANSFERASE"/>
    <property type="match status" value="1"/>
</dbReference>
<evidence type="ECO:0000256" key="1">
    <source>
        <dbReference type="ARBA" id="ARBA00004323"/>
    </source>
</evidence>
<dbReference type="GO" id="GO:0000139">
    <property type="term" value="C:Golgi membrane"/>
    <property type="evidence" value="ECO:0007669"/>
    <property type="project" value="UniProtKB-SubCell"/>
</dbReference>
<evidence type="ECO:0000256" key="6">
    <source>
        <dbReference type="ARBA" id="ARBA00022968"/>
    </source>
</evidence>
<comment type="caution">
    <text evidence="11">The sequence shown here is derived from an EMBL/GenBank/DDBJ whole genome shotgun (WGS) entry which is preliminary data.</text>
</comment>
<dbReference type="EMBL" id="CAJOBC010035421">
    <property type="protein sequence ID" value="CAF4113024.1"/>
    <property type="molecule type" value="Genomic_DNA"/>
</dbReference>
<dbReference type="InterPro" id="IPR002659">
    <property type="entry name" value="Glyco_trans_31"/>
</dbReference>
<keyword evidence="3 10" id="KW-0328">Glycosyltransferase</keyword>
<dbReference type="Gene3D" id="3.90.550.50">
    <property type="match status" value="1"/>
</dbReference>
<evidence type="ECO:0000256" key="9">
    <source>
        <dbReference type="ARBA" id="ARBA00023136"/>
    </source>
</evidence>
<gene>
    <name evidence="11" type="ORF">GPM918_LOCUS28319</name>
    <name evidence="12" type="ORF">SRO942_LOCUS28809</name>
</gene>
<dbReference type="Proteomes" id="UP000681722">
    <property type="component" value="Unassembled WGS sequence"/>
</dbReference>
<evidence type="ECO:0000256" key="4">
    <source>
        <dbReference type="ARBA" id="ARBA00022679"/>
    </source>
</evidence>
<evidence type="ECO:0000256" key="10">
    <source>
        <dbReference type="RuleBase" id="RU363063"/>
    </source>
</evidence>
<evidence type="ECO:0000313" key="13">
    <source>
        <dbReference type="Proteomes" id="UP000663829"/>
    </source>
</evidence>
<evidence type="ECO:0000313" key="12">
    <source>
        <dbReference type="EMBL" id="CAF4113024.1"/>
    </source>
</evidence>
<keyword evidence="13" id="KW-1185">Reference proteome</keyword>
<dbReference type="GO" id="GO:0016758">
    <property type="term" value="F:hexosyltransferase activity"/>
    <property type="evidence" value="ECO:0007669"/>
    <property type="project" value="InterPro"/>
</dbReference>
<proteinExistence type="inferred from homology"/>
<keyword evidence="4" id="KW-0808">Transferase</keyword>
<evidence type="ECO:0000256" key="3">
    <source>
        <dbReference type="ARBA" id="ARBA00022676"/>
    </source>
</evidence>
<dbReference type="OrthoDB" id="115198at2759"/>
<evidence type="ECO:0000256" key="7">
    <source>
        <dbReference type="ARBA" id="ARBA00022989"/>
    </source>
</evidence>
<dbReference type="AlphaFoldDB" id="A0A815D736"/>
<keyword evidence="5 10" id="KW-0812">Transmembrane</keyword>
<dbReference type="EMBL" id="CAJNOQ010012300">
    <property type="protein sequence ID" value="CAF1296877.1"/>
    <property type="molecule type" value="Genomic_DNA"/>
</dbReference>
<protein>
    <recommendedName>
        <fullName evidence="10">Hexosyltransferase</fullName>
        <ecNumber evidence="10">2.4.1.-</ecNumber>
    </recommendedName>
</protein>
<evidence type="ECO:0000313" key="11">
    <source>
        <dbReference type="EMBL" id="CAF1296877.1"/>
    </source>
</evidence>
<evidence type="ECO:0000256" key="5">
    <source>
        <dbReference type="ARBA" id="ARBA00022692"/>
    </source>
</evidence>
<sequence>MFQKLFRLRKHRSSSSICFPYIFYFLTVLLFIVCLFISDLLPKRSQIFFENVYDTFKQLTWENILTEKYIRVHFVPFLYVNICKNDDQLLIYVLSTLKNSERRNHIRKTWANKKYHSMLSKTCFIFIVGTQASGMDTENYQKHLNNEQQLYNDIVQINHRESYQNVVYKEISALQWSYKYYRFIPFLFKTDDDLIIDSIFLSSIVHSLIRKDVKNTYADKNRPHLMSSLVPINHKAFFKGWGMGQQPTLREGKFGISLKVWPHEILPPYCSGFGFIMSSGVRDRLYRASLFYRTEYVAWIGDVFISGFLARVAQVQCTEFGIDYEQTGSKNCSCLMKKKSMLTVCSTVLHMGIEEYDEYEKAWKFILQRHQPIAANETENKDEKC</sequence>
<evidence type="ECO:0000256" key="2">
    <source>
        <dbReference type="ARBA" id="ARBA00008661"/>
    </source>
</evidence>
<evidence type="ECO:0000256" key="8">
    <source>
        <dbReference type="ARBA" id="ARBA00023034"/>
    </source>
</evidence>
<dbReference type="Pfam" id="PF01762">
    <property type="entry name" value="Galactosyl_T"/>
    <property type="match status" value="1"/>
</dbReference>